<proteinExistence type="predicted"/>
<accession>A0A0R3WTS6</accession>
<evidence type="ECO:0000313" key="4">
    <source>
        <dbReference type="WBParaSite" id="TTAC_0000416601-mRNA-1"/>
    </source>
</evidence>
<organism evidence="4">
    <name type="scientific">Hydatigena taeniaeformis</name>
    <name type="common">Feline tapeworm</name>
    <name type="synonym">Taenia taeniaeformis</name>
    <dbReference type="NCBI Taxonomy" id="6205"/>
    <lineage>
        <taxon>Eukaryota</taxon>
        <taxon>Metazoa</taxon>
        <taxon>Spiralia</taxon>
        <taxon>Lophotrochozoa</taxon>
        <taxon>Platyhelminthes</taxon>
        <taxon>Cestoda</taxon>
        <taxon>Eucestoda</taxon>
        <taxon>Cyclophyllidea</taxon>
        <taxon>Taeniidae</taxon>
        <taxon>Hydatigera</taxon>
    </lineage>
</organism>
<dbReference type="AlphaFoldDB" id="A0A0R3WTS6"/>
<reference evidence="4" key="1">
    <citation type="submission" date="2017-02" db="UniProtKB">
        <authorList>
            <consortium name="WormBaseParasite"/>
        </authorList>
    </citation>
    <scope>IDENTIFICATION</scope>
</reference>
<feature type="region of interest" description="Disordered" evidence="1">
    <location>
        <begin position="1"/>
        <end position="20"/>
    </location>
</feature>
<name>A0A0R3WTS6_HYDTA</name>
<keyword evidence="3" id="KW-1185">Reference proteome</keyword>
<dbReference type="Proteomes" id="UP000274429">
    <property type="component" value="Unassembled WGS sequence"/>
</dbReference>
<evidence type="ECO:0000313" key="2">
    <source>
        <dbReference type="EMBL" id="VDM24298.1"/>
    </source>
</evidence>
<evidence type="ECO:0000256" key="1">
    <source>
        <dbReference type="SAM" id="MobiDB-lite"/>
    </source>
</evidence>
<protein>
    <submittedName>
        <fullName evidence="2 4">Uncharacterized protein</fullName>
    </submittedName>
</protein>
<feature type="region of interest" description="Disordered" evidence="1">
    <location>
        <begin position="64"/>
        <end position="90"/>
    </location>
</feature>
<sequence>MQTGHLAVKSTSNSSASQNNGCTLLSTNSALFYRTTENVFTQPSSGLANVHYDHRLSIGDNMTYSEVNSTTDMREADNEEDEETDFDDVHSCSVYGPTSSIGTPNLSRPVILCQSRAATAVHHSSAPESPKLLA</sequence>
<dbReference type="OrthoDB" id="6280290at2759"/>
<gene>
    <name evidence="2" type="ORF">TTAC_LOCUS4150</name>
</gene>
<evidence type="ECO:0000313" key="3">
    <source>
        <dbReference type="Proteomes" id="UP000274429"/>
    </source>
</evidence>
<reference evidence="2 3" key="2">
    <citation type="submission" date="2018-11" db="EMBL/GenBank/DDBJ databases">
        <authorList>
            <consortium name="Pathogen Informatics"/>
        </authorList>
    </citation>
    <scope>NUCLEOTIDE SEQUENCE [LARGE SCALE GENOMIC DNA]</scope>
</reference>
<dbReference type="WBParaSite" id="TTAC_0000416601-mRNA-1">
    <property type="protein sequence ID" value="TTAC_0000416601-mRNA-1"/>
    <property type="gene ID" value="TTAC_0000416601"/>
</dbReference>
<feature type="compositionally biased region" description="Acidic residues" evidence="1">
    <location>
        <begin position="77"/>
        <end position="86"/>
    </location>
</feature>
<dbReference type="EMBL" id="UYWX01003784">
    <property type="protein sequence ID" value="VDM24298.1"/>
    <property type="molecule type" value="Genomic_DNA"/>
</dbReference>